<reference evidence="1" key="1">
    <citation type="submission" date="2020-05" db="EMBL/GenBank/DDBJ databases">
        <authorList>
            <person name="Chiriac C."/>
            <person name="Salcher M."/>
            <person name="Ghai R."/>
            <person name="Kavagutti S V."/>
        </authorList>
    </citation>
    <scope>NUCLEOTIDE SEQUENCE</scope>
</reference>
<dbReference type="AlphaFoldDB" id="A0A6J5ZDA8"/>
<accession>A0A6J5ZDA8</accession>
<organism evidence="1">
    <name type="scientific">freshwater metagenome</name>
    <dbReference type="NCBI Taxonomy" id="449393"/>
    <lineage>
        <taxon>unclassified sequences</taxon>
        <taxon>metagenomes</taxon>
        <taxon>ecological metagenomes</taxon>
    </lineage>
</organism>
<dbReference type="PANTHER" id="PTHR12631:SF10">
    <property type="entry name" value="BETA-XYLOSIDASE-LIKE PROTEIN-RELATED"/>
    <property type="match status" value="1"/>
</dbReference>
<dbReference type="EMBL" id="CAESAN010000023">
    <property type="protein sequence ID" value="CAB4339072.1"/>
    <property type="molecule type" value="Genomic_DNA"/>
</dbReference>
<dbReference type="PANTHER" id="PTHR12631">
    <property type="entry name" value="ALPHA-L-IDURONIDASE"/>
    <property type="match status" value="1"/>
</dbReference>
<dbReference type="GO" id="GO:0004553">
    <property type="term" value="F:hydrolase activity, hydrolyzing O-glycosyl compounds"/>
    <property type="evidence" value="ECO:0007669"/>
    <property type="project" value="TreeGrafter"/>
</dbReference>
<evidence type="ECO:0000313" key="1">
    <source>
        <dbReference type="EMBL" id="CAB4339072.1"/>
    </source>
</evidence>
<protein>
    <submittedName>
        <fullName evidence="1">Unannotated protein</fullName>
    </submittedName>
</protein>
<dbReference type="Gene3D" id="3.20.20.80">
    <property type="entry name" value="Glycosidases"/>
    <property type="match status" value="1"/>
</dbReference>
<dbReference type="InterPro" id="IPR051923">
    <property type="entry name" value="Glycosyl_Hydrolase_39"/>
</dbReference>
<name>A0A6J5ZDA8_9ZZZZ</name>
<dbReference type="SUPFAM" id="SSF51445">
    <property type="entry name" value="(Trans)glycosidases"/>
    <property type="match status" value="1"/>
</dbReference>
<sequence>MITAIRSLSFTAAVAAMAIAAAPAGAAVDPANSFNRSAELAAAPTNHIGMHSMLYTDTPYSAKEEMFKQARAVGASYIRVDIALSGIFLRGTFNGHPIESARWTRTDEYATLSNKYGVKVIAMLYSTPWFVAECPPNPPSSDRLRCPAGDLVRYQQMIHDVAVRYAGVINDFEIINEPDTSRAFYGTPQQYADMLVAAADGIHSANSDARVAIGGISTISNTVFTDAVLAARPSLTSKVDVNTIHLRSTSSTTAMNVSLWRQYYDDHGMNGPLWLTEYGYPSATAFQYDPRFRNGEAAQASFLSATLPGVLGAGGDLIFITQRDWGSGHFASEGILDTDDPLPENPTVRRKAAFAVVKQASQSLTPAPLEPPPGTTRLTTTTPERVKMVGGRITVHFSCIAAGDCKARAFKLKFLTGEALRVVAPEISAGKNADVRVKLTRPSMRRVARARYKGVKATLADYRRSQVQAITITR</sequence>
<proteinExistence type="predicted"/>
<dbReference type="InterPro" id="IPR017853">
    <property type="entry name" value="GH"/>
</dbReference>
<gene>
    <name evidence="1" type="ORF">UFOPK3547_00414</name>
</gene>